<feature type="compositionally biased region" description="Gly residues" evidence="3">
    <location>
        <begin position="69"/>
        <end position="146"/>
    </location>
</feature>
<sequence>MLFTTLQRGNMKALLIIFTSLMLIGCIEEGTIVYDQDYPKAPTDSIGESGTDRVPGDGSGSAGSTSDGSGSGSTGGSSDGSGSDGSGSTGSTGDGNGSGDGATGGSTGGSTDGGTGTDGTGTDGGDSGNGTGTGDGGGSGDGGDGSDNGTELDAPTVTLTPKEQKIVVSWSPVDNATSYNLRWQNADGTENIINVSAQQVANGADPIMFAHAPLVADTPYTYTVTAVAADGREEVGTPLTGSALALGCNPSTYSPEGLVAYYNFEGNLNDSAGSYDLTATGDSIVYSNGCVNGKTGHFDGDGGYGYNLDFIDENVAEVADGSFSISVWVNADEDMHKWASVFSTTAVHENDELEADGWGKGFQLNVDGNMRPQLFACKHCGNNQKLTAPNQLQLNTWTHLAITVDNRTAKLYVDGTLVGTHNKIDTEFNRLKVGLNRYGQQPWKGYADELMIFGDALTDDEMMSIYKNTLPGTPENVTAINWTGDTVVVGWDALDGTNEYRVYYSTDDTVGENSPYITVTGGTVVNFDNLTQGQDYTYAVAGVSPLGVGELSATATITVDSAEPVYVD</sequence>
<evidence type="ECO:0000256" key="3">
    <source>
        <dbReference type="SAM" id="MobiDB-lite"/>
    </source>
</evidence>
<reference evidence="6" key="1">
    <citation type="submission" date="2017-09" db="EMBL/GenBank/DDBJ databases">
        <title>The Reconstruction of 2,631 Draft Metagenome-Assembled Genomes from the Global Oceans.</title>
        <authorList>
            <person name="Tully B.J."/>
            <person name="Graham E.D."/>
            <person name="Heidelberg J.F."/>
        </authorList>
    </citation>
    <scope>NUCLEOTIDE SEQUENCE [LARGE SCALE GENOMIC DNA]</scope>
</reference>
<dbReference type="CDD" id="cd00063">
    <property type="entry name" value="FN3"/>
    <property type="match status" value="1"/>
</dbReference>
<feature type="domain" description="Fibronectin type-III" evidence="4">
    <location>
        <begin position="473"/>
        <end position="562"/>
    </location>
</feature>
<accession>A0A2D6YJR3</accession>
<organism evidence="5 6">
    <name type="scientific">SAR324 cluster bacterium</name>
    <dbReference type="NCBI Taxonomy" id="2024889"/>
    <lineage>
        <taxon>Bacteria</taxon>
        <taxon>Deltaproteobacteria</taxon>
        <taxon>SAR324 cluster</taxon>
    </lineage>
</organism>
<dbReference type="Pfam" id="PF13385">
    <property type="entry name" value="Laminin_G_3"/>
    <property type="match status" value="1"/>
</dbReference>
<dbReference type="Pfam" id="PF00041">
    <property type="entry name" value="fn3"/>
    <property type="match status" value="1"/>
</dbReference>
<protein>
    <recommendedName>
        <fullName evidence="4">Fibronectin type-III domain-containing protein</fullName>
    </recommendedName>
</protein>
<dbReference type="AlphaFoldDB" id="A0A2D6YJR3"/>
<evidence type="ECO:0000256" key="2">
    <source>
        <dbReference type="ARBA" id="ARBA00023157"/>
    </source>
</evidence>
<proteinExistence type="predicted"/>
<feature type="region of interest" description="Disordered" evidence="3">
    <location>
        <begin position="37"/>
        <end position="158"/>
    </location>
</feature>
<evidence type="ECO:0000313" key="5">
    <source>
        <dbReference type="EMBL" id="MAH63447.1"/>
    </source>
</evidence>
<feature type="domain" description="Fibronectin type-III" evidence="4">
    <location>
        <begin position="151"/>
        <end position="246"/>
    </location>
</feature>
<gene>
    <name evidence="5" type="ORF">CMN54_08395</name>
</gene>
<dbReference type="SMART" id="SM00060">
    <property type="entry name" value="FN3"/>
    <property type="match status" value="1"/>
</dbReference>
<dbReference type="InterPro" id="IPR006558">
    <property type="entry name" value="LamG-like"/>
</dbReference>
<evidence type="ECO:0000259" key="4">
    <source>
        <dbReference type="PROSITE" id="PS50853"/>
    </source>
</evidence>
<dbReference type="SUPFAM" id="SSF49899">
    <property type="entry name" value="Concanavalin A-like lectins/glucanases"/>
    <property type="match status" value="1"/>
</dbReference>
<dbReference type="Gene3D" id="2.60.40.10">
    <property type="entry name" value="Immunoglobulins"/>
    <property type="match status" value="2"/>
</dbReference>
<dbReference type="InterPro" id="IPR036116">
    <property type="entry name" value="FN3_sf"/>
</dbReference>
<dbReference type="EMBL" id="NZEX01000092">
    <property type="protein sequence ID" value="MAH63447.1"/>
    <property type="molecule type" value="Genomic_DNA"/>
</dbReference>
<comment type="caution">
    <text evidence="5">The sequence shown here is derived from an EMBL/GenBank/DDBJ whole genome shotgun (WGS) entry which is preliminary data.</text>
</comment>
<name>A0A2D6YJR3_9DELT</name>
<evidence type="ECO:0000256" key="1">
    <source>
        <dbReference type="ARBA" id="ARBA00022729"/>
    </source>
</evidence>
<keyword evidence="2" id="KW-1015">Disulfide bond</keyword>
<dbReference type="SUPFAM" id="SSF49265">
    <property type="entry name" value="Fibronectin type III"/>
    <property type="match status" value="1"/>
</dbReference>
<dbReference type="InterPro" id="IPR003961">
    <property type="entry name" value="FN3_dom"/>
</dbReference>
<dbReference type="PROSITE" id="PS50853">
    <property type="entry name" value="FN3"/>
    <property type="match status" value="2"/>
</dbReference>
<keyword evidence="1" id="KW-0732">Signal</keyword>
<dbReference type="InterPro" id="IPR013783">
    <property type="entry name" value="Ig-like_fold"/>
</dbReference>
<dbReference type="SMART" id="SM00560">
    <property type="entry name" value="LamGL"/>
    <property type="match status" value="1"/>
</dbReference>
<dbReference type="Gene3D" id="2.60.120.200">
    <property type="match status" value="1"/>
</dbReference>
<dbReference type="InterPro" id="IPR013320">
    <property type="entry name" value="ConA-like_dom_sf"/>
</dbReference>
<evidence type="ECO:0000313" key="6">
    <source>
        <dbReference type="Proteomes" id="UP000226525"/>
    </source>
</evidence>
<dbReference type="Proteomes" id="UP000226525">
    <property type="component" value="Unassembled WGS sequence"/>
</dbReference>